<gene>
    <name evidence="1" type="ORF">MZV50_06745</name>
</gene>
<proteinExistence type="predicted"/>
<organism evidence="1 2">
    <name type="scientific">Caulobacter segnis</name>
    <dbReference type="NCBI Taxonomy" id="88688"/>
    <lineage>
        <taxon>Bacteria</taxon>
        <taxon>Pseudomonadati</taxon>
        <taxon>Pseudomonadota</taxon>
        <taxon>Alphaproteobacteria</taxon>
        <taxon>Caulobacterales</taxon>
        <taxon>Caulobacteraceae</taxon>
        <taxon>Caulobacter</taxon>
    </lineage>
</organism>
<evidence type="ECO:0000313" key="2">
    <source>
        <dbReference type="Proteomes" id="UP001057520"/>
    </source>
</evidence>
<protein>
    <submittedName>
        <fullName evidence="1">Tail protein X</fullName>
    </submittedName>
</protein>
<keyword evidence="2" id="KW-1185">Reference proteome</keyword>
<dbReference type="Proteomes" id="UP001057520">
    <property type="component" value="Chromosome"/>
</dbReference>
<reference evidence="1 2" key="1">
    <citation type="submission" date="2022-04" db="EMBL/GenBank/DDBJ databases">
        <title>Genome sequence of soybean root-associated Caulobacter segnis RL271.</title>
        <authorList>
            <person name="Longley R."/>
            <person name="Bonito G."/>
            <person name="Trigodet F."/>
            <person name="Crosson S."/>
            <person name="Fiebig A."/>
        </authorList>
    </citation>
    <scope>NUCLEOTIDE SEQUENCE [LARGE SCALE GENOMIC DNA]</scope>
    <source>
        <strain evidence="1 2">RL271</strain>
    </source>
</reference>
<dbReference type="Pfam" id="PF05489">
    <property type="entry name" value="Phage_tail_X"/>
    <property type="match status" value="1"/>
</dbReference>
<evidence type="ECO:0000313" key="1">
    <source>
        <dbReference type="EMBL" id="USQ97234.1"/>
    </source>
</evidence>
<dbReference type="EMBL" id="CP096040">
    <property type="protein sequence ID" value="USQ97234.1"/>
    <property type="molecule type" value="Genomic_DNA"/>
</dbReference>
<sequence>MSEVVRVDIEGLTLSRFLWRRYRKPTPGLAEAVLDANPGLADVGPVLPLGRLITIPTVATKTVEVVQLWD</sequence>
<accession>A0ABY4ZX71</accession>
<dbReference type="InterPro" id="IPR008861">
    <property type="entry name" value="GpX-like"/>
</dbReference>
<name>A0ABY4ZX71_9CAUL</name>